<dbReference type="SUPFAM" id="SSF47384">
    <property type="entry name" value="Homodimeric domain of signal transducing histidine kinase"/>
    <property type="match status" value="1"/>
</dbReference>
<keyword evidence="10" id="KW-1133">Transmembrane helix</keyword>
<dbReference type="EMBL" id="WXZT01000018">
    <property type="protein sequence ID" value="MZZ15461.1"/>
    <property type="molecule type" value="Genomic_DNA"/>
</dbReference>
<dbReference type="InterPro" id="IPR005467">
    <property type="entry name" value="His_kinase_dom"/>
</dbReference>
<proteinExistence type="predicted"/>
<comment type="subcellular location">
    <subcellularLocation>
        <location evidence="2">Cell membrane</location>
        <topology evidence="2">Multi-pass membrane protein</topology>
    </subcellularLocation>
</comment>
<evidence type="ECO:0000256" key="2">
    <source>
        <dbReference type="ARBA" id="ARBA00004651"/>
    </source>
</evidence>
<dbReference type="EC" id="2.7.13.3" evidence="3"/>
<dbReference type="InterPro" id="IPR013656">
    <property type="entry name" value="PAS_4"/>
</dbReference>
<dbReference type="Proteomes" id="UP000284767">
    <property type="component" value="Unassembled WGS sequence"/>
</dbReference>
<evidence type="ECO:0000313" key="14">
    <source>
        <dbReference type="EMBL" id="RPM11511.1"/>
    </source>
</evidence>
<dbReference type="InterPro" id="IPR004358">
    <property type="entry name" value="Sig_transdc_His_kin-like_C"/>
</dbReference>
<dbReference type="Pfam" id="PF08448">
    <property type="entry name" value="PAS_4"/>
    <property type="match status" value="1"/>
</dbReference>
<dbReference type="NCBIfam" id="TIGR00229">
    <property type="entry name" value="sensory_box"/>
    <property type="match status" value="1"/>
</dbReference>
<dbReference type="InterPro" id="IPR036890">
    <property type="entry name" value="HATPase_C_sf"/>
</dbReference>
<dbReference type="Proteomes" id="UP000644192">
    <property type="component" value="Unassembled WGS sequence"/>
</dbReference>
<dbReference type="CDD" id="cd06225">
    <property type="entry name" value="HAMP"/>
    <property type="match status" value="1"/>
</dbReference>
<organism evidence="14 15">
    <name type="scientific">Pseudomonas aeruginosa</name>
    <dbReference type="NCBI Taxonomy" id="287"/>
    <lineage>
        <taxon>Bacteria</taxon>
        <taxon>Pseudomonadati</taxon>
        <taxon>Pseudomonadota</taxon>
        <taxon>Gammaproteobacteria</taxon>
        <taxon>Pseudomonadales</taxon>
        <taxon>Pseudomonadaceae</taxon>
        <taxon>Pseudomonas</taxon>
    </lineage>
</organism>
<comment type="catalytic activity">
    <reaction evidence="1">
        <text>ATP + protein L-histidine = ADP + protein N-phospho-L-histidine.</text>
        <dbReference type="EC" id="2.7.13.3"/>
    </reaction>
</comment>
<dbReference type="PANTHER" id="PTHR44936:SF10">
    <property type="entry name" value="SENSOR PROTEIN RSTB"/>
    <property type="match status" value="1"/>
</dbReference>
<comment type="caution">
    <text evidence="14">The sequence shown here is derived from an EMBL/GenBank/DDBJ whole genome shotgun (WGS) entry which is preliminary data.</text>
</comment>
<dbReference type="FunFam" id="3.30.565.10:FF:000006">
    <property type="entry name" value="Sensor histidine kinase WalK"/>
    <property type="match status" value="1"/>
</dbReference>
<dbReference type="Gene3D" id="3.30.450.20">
    <property type="entry name" value="PAS domain"/>
    <property type="match status" value="1"/>
</dbReference>
<dbReference type="AlphaFoldDB" id="A0A0C7AQK9"/>
<dbReference type="SMART" id="SM00304">
    <property type="entry name" value="HAMP"/>
    <property type="match status" value="1"/>
</dbReference>
<gene>
    <name evidence="13" type="ORF">GUL26_24695</name>
    <name evidence="14" type="ORF">IPC1295_21070</name>
</gene>
<dbReference type="InterPro" id="IPR038320">
    <property type="entry name" value="KinB_N_sf"/>
</dbReference>
<evidence type="ECO:0000256" key="10">
    <source>
        <dbReference type="SAM" id="Phobius"/>
    </source>
</evidence>
<keyword evidence="8 14" id="KW-0418">Kinase</keyword>
<dbReference type="InterPro" id="IPR003660">
    <property type="entry name" value="HAMP_dom"/>
</dbReference>
<evidence type="ECO:0000256" key="9">
    <source>
        <dbReference type="ARBA" id="ARBA00022840"/>
    </source>
</evidence>
<keyword evidence="5" id="KW-0597">Phosphoprotein</keyword>
<dbReference type="CDD" id="cd19409">
    <property type="entry name" value="KinB_sensor"/>
    <property type="match status" value="1"/>
</dbReference>
<dbReference type="SMART" id="SM00091">
    <property type="entry name" value="PAS"/>
    <property type="match status" value="1"/>
</dbReference>
<feature type="domain" description="Histidine kinase" evidence="11">
    <location>
        <begin position="382"/>
        <end position="595"/>
    </location>
</feature>
<reference evidence="14 15" key="1">
    <citation type="submission" date="2017-08" db="EMBL/GenBank/DDBJ databases">
        <authorList>
            <person name="Feschi L."/>
            <person name="Jeukens J."/>
            <person name="Emond-Rheault J.-G."/>
            <person name="Kukavica-Ibrulj I."/>
            <person name="Boyle B."/>
            <person name="Levesque R.C."/>
        </authorList>
    </citation>
    <scope>NUCLEOTIDE SEQUENCE [LARGE SCALE GENOMIC DNA]</scope>
    <source>
        <strain evidence="14 15">PA-W36</strain>
    </source>
</reference>
<evidence type="ECO:0000256" key="6">
    <source>
        <dbReference type="ARBA" id="ARBA00022679"/>
    </source>
</evidence>
<reference evidence="14 15" key="2">
    <citation type="submission" date="2019-01" db="EMBL/GenBank/DDBJ databases">
        <title>The Pseudomonas aeruginosa pan-genome provides new insights on its population structure, horizontal gene transfer and pathogenicity.</title>
        <authorList>
            <person name="Freschi L."/>
            <person name="Vincent A.T."/>
            <person name="Jeukens J."/>
            <person name="Emond-Rheault J.-G."/>
            <person name="Kukavica-Ibrulj I."/>
            <person name="Dupont M.-J."/>
            <person name="Charette S.J."/>
            <person name="Boyle B."/>
            <person name="Levesque R.C."/>
        </authorList>
    </citation>
    <scope>NUCLEOTIDE SEQUENCE [LARGE SCALE GENOMIC DNA]</scope>
    <source>
        <strain evidence="14 15">PA-W36</strain>
    </source>
</reference>
<keyword evidence="6" id="KW-0808">Transferase</keyword>
<dbReference type="SMART" id="SM00388">
    <property type="entry name" value="HisKA"/>
    <property type="match status" value="1"/>
</dbReference>
<dbReference type="InterPro" id="IPR031909">
    <property type="entry name" value="KinB_sensor_dom"/>
</dbReference>
<protein>
    <recommendedName>
        <fullName evidence="3">histidine kinase</fullName>
        <ecNumber evidence="3">2.7.13.3</ecNumber>
    </recommendedName>
</protein>
<dbReference type="CDD" id="cd00130">
    <property type="entry name" value="PAS"/>
    <property type="match status" value="1"/>
</dbReference>
<dbReference type="RefSeq" id="WP_003114120.1">
    <property type="nucleotide sequence ID" value="NZ_AP024513.1"/>
</dbReference>
<dbReference type="InterPro" id="IPR036097">
    <property type="entry name" value="HisK_dim/P_sf"/>
</dbReference>
<dbReference type="PRINTS" id="PR00344">
    <property type="entry name" value="BCTRLSENSOR"/>
</dbReference>
<dbReference type="Gene3D" id="3.30.565.10">
    <property type="entry name" value="Histidine kinase-like ATPase, C-terminal domain"/>
    <property type="match status" value="1"/>
</dbReference>
<evidence type="ECO:0000256" key="4">
    <source>
        <dbReference type="ARBA" id="ARBA00022475"/>
    </source>
</evidence>
<dbReference type="GO" id="GO:0005524">
    <property type="term" value="F:ATP binding"/>
    <property type="evidence" value="ECO:0007669"/>
    <property type="project" value="UniProtKB-KW"/>
</dbReference>
<dbReference type="PANTHER" id="PTHR44936">
    <property type="entry name" value="SENSOR PROTEIN CREC"/>
    <property type="match status" value="1"/>
</dbReference>
<dbReference type="OMA" id="LTFWAVN"/>
<dbReference type="Gene3D" id="1.10.287.130">
    <property type="match status" value="1"/>
</dbReference>
<reference evidence="13" key="3">
    <citation type="submission" date="2020-01" db="EMBL/GenBank/DDBJ databases">
        <title>Bacteria Cultured from War Wounds Associated with the Conflict in Eastern Ukraine.</title>
        <authorList>
            <person name="Snesrud E."/>
            <person name="Galac M.R."/>
            <person name="Mc Gann P."/>
            <person name="Valentine K."/>
            <person name="Viacheslav K."/>
        </authorList>
    </citation>
    <scope>NUCLEOTIDE SEQUENCE</scope>
    <source>
        <strain evidence="13">VNMU148</strain>
    </source>
</reference>
<dbReference type="Gene3D" id="1.20.120.880">
    <property type="entry name" value="Histidine kinase (KinB), sensor domain"/>
    <property type="match status" value="1"/>
</dbReference>
<dbReference type="EMBL" id="NSNE01000013">
    <property type="protein sequence ID" value="RPM11511.1"/>
    <property type="molecule type" value="Genomic_DNA"/>
</dbReference>
<keyword evidence="7" id="KW-0547">Nucleotide-binding</keyword>
<dbReference type="Pfam" id="PF02518">
    <property type="entry name" value="HATPase_c"/>
    <property type="match status" value="1"/>
</dbReference>
<dbReference type="PROSITE" id="PS50885">
    <property type="entry name" value="HAMP"/>
    <property type="match status" value="1"/>
</dbReference>
<dbReference type="GO" id="GO:0000155">
    <property type="term" value="F:phosphorelay sensor kinase activity"/>
    <property type="evidence" value="ECO:0007669"/>
    <property type="project" value="InterPro"/>
</dbReference>
<dbReference type="Pfam" id="PF16767">
    <property type="entry name" value="KinB_sensor"/>
    <property type="match status" value="1"/>
</dbReference>
<accession>A0A0C7AQK9</accession>
<dbReference type="InterPro" id="IPR050980">
    <property type="entry name" value="2C_sensor_his_kinase"/>
</dbReference>
<evidence type="ECO:0000313" key="15">
    <source>
        <dbReference type="Proteomes" id="UP000284767"/>
    </source>
</evidence>
<evidence type="ECO:0000256" key="8">
    <source>
        <dbReference type="ARBA" id="ARBA00022777"/>
    </source>
</evidence>
<dbReference type="SUPFAM" id="SSF55785">
    <property type="entry name" value="PYP-like sensor domain (PAS domain)"/>
    <property type="match status" value="1"/>
</dbReference>
<evidence type="ECO:0000259" key="11">
    <source>
        <dbReference type="PROSITE" id="PS50109"/>
    </source>
</evidence>
<keyword evidence="4" id="KW-1003">Cell membrane</keyword>
<evidence type="ECO:0000256" key="1">
    <source>
        <dbReference type="ARBA" id="ARBA00000085"/>
    </source>
</evidence>
<keyword evidence="10" id="KW-0812">Transmembrane</keyword>
<dbReference type="InterPro" id="IPR003594">
    <property type="entry name" value="HATPase_dom"/>
</dbReference>
<dbReference type="SMART" id="SM00387">
    <property type="entry name" value="HATPase_c"/>
    <property type="match status" value="1"/>
</dbReference>
<dbReference type="Pfam" id="PF00672">
    <property type="entry name" value="HAMP"/>
    <property type="match status" value="1"/>
</dbReference>
<name>A0A0C7AQK9_PSEAI</name>
<dbReference type="InterPro" id="IPR035965">
    <property type="entry name" value="PAS-like_dom_sf"/>
</dbReference>
<dbReference type="SMR" id="A0A0C7AQK9"/>
<feature type="transmembrane region" description="Helical" evidence="10">
    <location>
        <begin position="168"/>
        <end position="188"/>
    </location>
</feature>
<keyword evidence="10" id="KW-0472">Membrane</keyword>
<dbReference type="SUPFAM" id="SSF55874">
    <property type="entry name" value="ATPase domain of HSP90 chaperone/DNA topoisomerase II/histidine kinase"/>
    <property type="match status" value="1"/>
</dbReference>
<dbReference type="SUPFAM" id="SSF158472">
    <property type="entry name" value="HAMP domain-like"/>
    <property type="match status" value="1"/>
</dbReference>
<evidence type="ECO:0000256" key="5">
    <source>
        <dbReference type="ARBA" id="ARBA00022553"/>
    </source>
</evidence>
<evidence type="ECO:0000256" key="7">
    <source>
        <dbReference type="ARBA" id="ARBA00022741"/>
    </source>
</evidence>
<evidence type="ECO:0000259" key="12">
    <source>
        <dbReference type="PROSITE" id="PS50885"/>
    </source>
</evidence>
<dbReference type="GO" id="GO:0005886">
    <property type="term" value="C:plasma membrane"/>
    <property type="evidence" value="ECO:0007669"/>
    <property type="project" value="UniProtKB-SubCell"/>
</dbReference>
<dbReference type="CDD" id="cd00082">
    <property type="entry name" value="HisKA"/>
    <property type="match status" value="1"/>
</dbReference>
<dbReference type="InterPro" id="IPR003661">
    <property type="entry name" value="HisK_dim/P_dom"/>
</dbReference>
<keyword evidence="9" id="KW-0067">ATP-binding</keyword>
<dbReference type="InterPro" id="IPR000014">
    <property type="entry name" value="PAS"/>
</dbReference>
<dbReference type="CDD" id="cd00075">
    <property type="entry name" value="HATPase"/>
    <property type="match status" value="1"/>
</dbReference>
<dbReference type="PROSITE" id="PS50109">
    <property type="entry name" value="HIS_KIN"/>
    <property type="match status" value="1"/>
</dbReference>
<feature type="domain" description="HAMP" evidence="12">
    <location>
        <begin position="195"/>
        <end position="247"/>
    </location>
</feature>
<evidence type="ECO:0000256" key="3">
    <source>
        <dbReference type="ARBA" id="ARBA00012438"/>
    </source>
</evidence>
<sequence>MSMPLPMKLRTRLFLSISALITVSLFGLLLGLFSVMQLGRAQEQRMSHHYATIEVSQQLRQLLGDQLVILLRETPDGQALERSQNDFRRVLEQGRANTVDSAEQAALDGVRDAYLQLQAHTPALLEAPMADNDGFSEAFNGLRLRLQDLQQLALAGISEAETSARHRAYLVAGLLGLVGVAILLIGFVTAHSIARRFGAPIETLARAADRIGEGDFDVTLPMTNVAEVGQLTRRFGLMAEALRQYRKTSVEEVLSGERRLQAVLDSIDDGLVIFDNQGRIEHANPVAIRQLFVSNDPHGKRIDEILSDVDVQEAVEKALLGEVQDEAMPDLVVDVAGESRLLAWSLYPVTHPGGHSVGAVLVVRDVTEQRAFERVRSEFVLRASHELRTPVTGMQMAFSLLRERLDFPAESREADLIQTVDEEMSRLVLLINDLLNFSRYQTGMQKLELASCDLVDLLTQAQQRFIPKGEARRVSLQLELGDELPRLQLDRLQIERVIDNLLENALRHSSEGGQIHLQARRQGDRVLIAVEDNGEGIPFSQQGRIFEPFVQVGRKKGGAGLGLALCKEIIQLHGGRIAVRSQPGQGARFYMLLPV</sequence>
<dbReference type="Gene3D" id="1.10.8.500">
    <property type="entry name" value="HAMP domain in histidine kinase"/>
    <property type="match status" value="1"/>
</dbReference>
<evidence type="ECO:0000313" key="13">
    <source>
        <dbReference type="EMBL" id="MZZ15461.1"/>
    </source>
</evidence>
<dbReference type="Pfam" id="PF00512">
    <property type="entry name" value="HisKA"/>
    <property type="match status" value="1"/>
</dbReference>